<dbReference type="SUPFAM" id="SSF53098">
    <property type="entry name" value="Ribonuclease H-like"/>
    <property type="match status" value="1"/>
</dbReference>
<feature type="domain" description="Integrase catalytic" evidence="1">
    <location>
        <begin position="209"/>
        <end position="390"/>
    </location>
</feature>
<name>A0A9D4D8J7_DREPO</name>
<dbReference type="Gene3D" id="3.30.420.10">
    <property type="entry name" value="Ribonuclease H-like superfamily/Ribonuclease H"/>
    <property type="match status" value="1"/>
</dbReference>
<accession>A0A9D4D8J7</accession>
<comment type="caution">
    <text evidence="2">The sequence shown here is derived from an EMBL/GenBank/DDBJ whole genome shotgun (WGS) entry which is preliminary data.</text>
</comment>
<evidence type="ECO:0000313" key="3">
    <source>
        <dbReference type="Proteomes" id="UP000828390"/>
    </source>
</evidence>
<evidence type="ECO:0000259" key="1">
    <source>
        <dbReference type="PROSITE" id="PS50994"/>
    </source>
</evidence>
<gene>
    <name evidence="2" type="ORF">DPMN_047716</name>
</gene>
<reference evidence="2" key="1">
    <citation type="journal article" date="2019" name="bioRxiv">
        <title>The Genome of the Zebra Mussel, Dreissena polymorpha: A Resource for Invasive Species Research.</title>
        <authorList>
            <person name="McCartney M.A."/>
            <person name="Auch B."/>
            <person name="Kono T."/>
            <person name="Mallez S."/>
            <person name="Zhang Y."/>
            <person name="Obille A."/>
            <person name="Becker A."/>
            <person name="Abrahante J.E."/>
            <person name="Garbe J."/>
            <person name="Badalamenti J.P."/>
            <person name="Herman A."/>
            <person name="Mangelson H."/>
            <person name="Liachko I."/>
            <person name="Sullivan S."/>
            <person name="Sone E.D."/>
            <person name="Koren S."/>
            <person name="Silverstein K.A.T."/>
            <person name="Beckman K.B."/>
            <person name="Gohl D.M."/>
        </authorList>
    </citation>
    <scope>NUCLEOTIDE SEQUENCE</scope>
    <source>
        <strain evidence="2">Duluth1</strain>
        <tissue evidence="2">Whole animal</tissue>
    </source>
</reference>
<dbReference type="EMBL" id="JAIWYP010000011">
    <property type="protein sequence ID" value="KAH3740998.1"/>
    <property type="molecule type" value="Genomic_DNA"/>
</dbReference>
<evidence type="ECO:0000313" key="2">
    <source>
        <dbReference type="EMBL" id="KAH3740998.1"/>
    </source>
</evidence>
<dbReference type="PANTHER" id="PTHR46791">
    <property type="entry name" value="EXPRESSED PROTEIN"/>
    <property type="match status" value="1"/>
</dbReference>
<dbReference type="GO" id="GO:0003676">
    <property type="term" value="F:nucleic acid binding"/>
    <property type="evidence" value="ECO:0007669"/>
    <property type="project" value="InterPro"/>
</dbReference>
<proteinExistence type="predicted"/>
<dbReference type="GO" id="GO:0015074">
    <property type="term" value="P:DNA integration"/>
    <property type="evidence" value="ECO:0007669"/>
    <property type="project" value="InterPro"/>
</dbReference>
<dbReference type="PROSITE" id="PS50994">
    <property type="entry name" value="INTEGRASE"/>
    <property type="match status" value="1"/>
</dbReference>
<dbReference type="InterPro" id="IPR012337">
    <property type="entry name" value="RNaseH-like_sf"/>
</dbReference>
<protein>
    <recommendedName>
        <fullName evidence="1">Integrase catalytic domain-containing protein</fullName>
    </recommendedName>
</protein>
<sequence length="484" mass="55362">MAAEFVQRAKEIILSCGRIVLGDQSRNVLDDSLLTLNSLLLNVRRMCTEHPRMEELANIIVRMIESIEQHKNSSFPSVRFFSANQQRTRGRPVYVISREQLEFFIEAGFTRRQMADLLHVSDSSVKRRLRSFGLKLRQTYSVLSNNALDDLVREVTQGNPSLGQRMVQGLLQSRGHRVQRQRVADSLIRVDAAAVALRWCHSIRRRVYKVAAPNSLWHIDGNHKLIRWGFVVHGGIDGYSRLCVFLKVSTNNRATTMTKAFINGTRQYGVPSRVRSDKGLENTGVGAFMISYRGPGRGSFITGKSVQNQRIERLWRDMYSACTNVFHQLFQHLEETGRLDLSSEVHMWCLHLVYVPLIQRALDRFRDGWNCHRLSEERGRTPTQLYLQSMIEHAGRGHRGVDDMFFEPQEEQLSVSEEDYGVDEEAPVASANDDELQWSSVTTPIDHEQMAELTNRIRPLDSEDGLAVDLFEQAVSFCSQALNI</sequence>
<dbReference type="Proteomes" id="UP000828390">
    <property type="component" value="Unassembled WGS sequence"/>
</dbReference>
<dbReference type="Pfam" id="PF24764">
    <property type="entry name" value="rva_4"/>
    <property type="match status" value="1"/>
</dbReference>
<dbReference type="PANTHER" id="PTHR46791:SF5">
    <property type="entry name" value="CLR5 DOMAIN-CONTAINING PROTEIN-RELATED"/>
    <property type="match status" value="1"/>
</dbReference>
<dbReference type="InterPro" id="IPR058913">
    <property type="entry name" value="Integrase_dom_put"/>
</dbReference>
<dbReference type="AlphaFoldDB" id="A0A9D4D8J7"/>
<keyword evidence="3" id="KW-1185">Reference proteome</keyword>
<reference evidence="2" key="2">
    <citation type="submission" date="2020-11" db="EMBL/GenBank/DDBJ databases">
        <authorList>
            <person name="McCartney M.A."/>
            <person name="Auch B."/>
            <person name="Kono T."/>
            <person name="Mallez S."/>
            <person name="Becker A."/>
            <person name="Gohl D.M."/>
            <person name="Silverstein K.A.T."/>
            <person name="Koren S."/>
            <person name="Bechman K.B."/>
            <person name="Herman A."/>
            <person name="Abrahante J.E."/>
            <person name="Garbe J."/>
        </authorList>
    </citation>
    <scope>NUCLEOTIDE SEQUENCE</scope>
    <source>
        <strain evidence="2">Duluth1</strain>
        <tissue evidence="2">Whole animal</tissue>
    </source>
</reference>
<organism evidence="2 3">
    <name type="scientific">Dreissena polymorpha</name>
    <name type="common">Zebra mussel</name>
    <name type="synonym">Mytilus polymorpha</name>
    <dbReference type="NCBI Taxonomy" id="45954"/>
    <lineage>
        <taxon>Eukaryota</taxon>
        <taxon>Metazoa</taxon>
        <taxon>Spiralia</taxon>
        <taxon>Lophotrochozoa</taxon>
        <taxon>Mollusca</taxon>
        <taxon>Bivalvia</taxon>
        <taxon>Autobranchia</taxon>
        <taxon>Heteroconchia</taxon>
        <taxon>Euheterodonta</taxon>
        <taxon>Imparidentia</taxon>
        <taxon>Neoheterodontei</taxon>
        <taxon>Myida</taxon>
        <taxon>Dreissenoidea</taxon>
        <taxon>Dreissenidae</taxon>
        <taxon>Dreissena</taxon>
    </lineage>
</organism>
<dbReference type="InterPro" id="IPR001584">
    <property type="entry name" value="Integrase_cat-core"/>
</dbReference>
<dbReference type="InterPro" id="IPR036397">
    <property type="entry name" value="RNaseH_sf"/>
</dbReference>